<dbReference type="EMBL" id="LR796507">
    <property type="protein sequence ID" value="CAB4148748.1"/>
    <property type="molecule type" value="Genomic_DNA"/>
</dbReference>
<reference evidence="1" key="1">
    <citation type="submission" date="2020-04" db="EMBL/GenBank/DDBJ databases">
        <authorList>
            <person name="Chiriac C."/>
            <person name="Salcher M."/>
            <person name="Ghai R."/>
            <person name="Kavagutti S V."/>
        </authorList>
    </citation>
    <scope>NUCLEOTIDE SEQUENCE</scope>
</reference>
<gene>
    <name evidence="1" type="ORF">UFOVP525_21</name>
</gene>
<organism evidence="1">
    <name type="scientific">uncultured Caudovirales phage</name>
    <dbReference type="NCBI Taxonomy" id="2100421"/>
    <lineage>
        <taxon>Viruses</taxon>
        <taxon>Duplodnaviria</taxon>
        <taxon>Heunggongvirae</taxon>
        <taxon>Uroviricota</taxon>
        <taxon>Caudoviricetes</taxon>
        <taxon>Peduoviridae</taxon>
        <taxon>Maltschvirus</taxon>
        <taxon>Maltschvirus maltsch</taxon>
    </lineage>
</organism>
<name>A0A6J5MQ02_9CAUD</name>
<protein>
    <submittedName>
        <fullName evidence="1">Uncharacterized protein</fullName>
    </submittedName>
</protein>
<accession>A0A6J5MQ02</accession>
<proteinExistence type="predicted"/>
<evidence type="ECO:0000313" key="1">
    <source>
        <dbReference type="EMBL" id="CAB4148748.1"/>
    </source>
</evidence>
<sequence length="133" mass="13892">MSAEINIQLNLEASSGNFRASFRPNSITPDMATLISSDISQNVGTTIMNLNAGSIAGTNAGGIYWFRNLSTSTSATWDPSIKISSCAATAAGTSFPFLNLRPGEFALGRCVTTQFSAISSTATANLQFGILSL</sequence>